<evidence type="ECO:0000256" key="6">
    <source>
        <dbReference type="ARBA" id="ARBA00023242"/>
    </source>
</evidence>
<dbReference type="AlphaFoldDB" id="A0A2U1QE39"/>
<dbReference type="InterPro" id="IPR006461">
    <property type="entry name" value="PLAC_motif_containing"/>
</dbReference>
<dbReference type="Pfam" id="PF07767">
    <property type="entry name" value="Nop53"/>
    <property type="match status" value="1"/>
</dbReference>
<comment type="caution">
    <text evidence="9">The sequence shown here is derived from an EMBL/GenBank/DDBJ whole genome shotgun (WGS) entry which is preliminary data.</text>
</comment>
<dbReference type="Pfam" id="PF04749">
    <property type="entry name" value="PLAC8"/>
    <property type="match status" value="1"/>
</dbReference>
<feature type="transmembrane region" description="Helical" evidence="8">
    <location>
        <begin position="689"/>
        <end position="712"/>
    </location>
</feature>
<feature type="region of interest" description="Disordered" evidence="7">
    <location>
        <begin position="1"/>
        <end position="26"/>
    </location>
</feature>
<feature type="transmembrane region" description="Helical" evidence="8">
    <location>
        <begin position="808"/>
        <end position="828"/>
    </location>
</feature>
<name>A0A2U1QE39_ARTAN</name>
<feature type="transmembrane region" description="Helical" evidence="8">
    <location>
        <begin position="871"/>
        <end position="890"/>
    </location>
</feature>
<dbReference type="PANTHER" id="PTHR31045">
    <property type="entry name" value="PLAC8 FAMILY PROTEIN-RELATED"/>
    <property type="match status" value="1"/>
</dbReference>
<feature type="compositionally biased region" description="Basic and acidic residues" evidence="7">
    <location>
        <begin position="97"/>
        <end position="108"/>
    </location>
</feature>
<dbReference type="Pfam" id="PF11204">
    <property type="entry name" value="DUF2985"/>
    <property type="match status" value="1"/>
</dbReference>
<feature type="transmembrane region" description="Helical" evidence="8">
    <location>
        <begin position="724"/>
        <end position="746"/>
    </location>
</feature>
<evidence type="ECO:0000256" key="3">
    <source>
        <dbReference type="ARBA" id="ARBA00008838"/>
    </source>
</evidence>
<keyword evidence="8" id="KW-1133">Transmembrane helix</keyword>
<evidence type="ECO:0000256" key="8">
    <source>
        <dbReference type="SAM" id="Phobius"/>
    </source>
</evidence>
<reference evidence="9 10" key="1">
    <citation type="journal article" date="2018" name="Mol. Plant">
        <title>The genome of Artemisia annua provides insight into the evolution of Asteraceae family and artemisinin biosynthesis.</title>
        <authorList>
            <person name="Shen Q."/>
            <person name="Zhang L."/>
            <person name="Liao Z."/>
            <person name="Wang S."/>
            <person name="Yan T."/>
            <person name="Shi P."/>
            <person name="Liu M."/>
            <person name="Fu X."/>
            <person name="Pan Q."/>
            <person name="Wang Y."/>
            <person name="Lv Z."/>
            <person name="Lu X."/>
            <person name="Zhang F."/>
            <person name="Jiang W."/>
            <person name="Ma Y."/>
            <person name="Chen M."/>
            <person name="Hao X."/>
            <person name="Li L."/>
            <person name="Tang Y."/>
            <person name="Lv G."/>
            <person name="Zhou Y."/>
            <person name="Sun X."/>
            <person name="Brodelius P.E."/>
            <person name="Rose J.K.C."/>
            <person name="Tang K."/>
        </authorList>
    </citation>
    <scope>NUCLEOTIDE SEQUENCE [LARGE SCALE GENOMIC DNA]</scope>
    <source>
        <strain evidence="10">cv. Huhao1</strain>
        <tissue evidence="9">Leaf</tissue>
    </source>
</reference>
<gene>
    <name evidence="9" type="ORF">CTI12_AA041710</name>
</gene>
<keyword evidence="10" id="KW-1185">Reference proteome</keyword>
<keyword evidence="8" id="KW-0472">Membrane</keyword>
<dbReference type="GO" id="GO:0042254">
    <property type="term" value="P:ribosome biogenesis"/>
    <property type="evidence" value="ECO:0007669"/>
    <property type="project" value="UniProtKB-KW"/>
</dbReference>
<accession>A0A2U1QE39</accession>
<feature type="transmembrane region" description="Helical" evidence="8">
    <location>
        <begin position="597"/>
        <end position="620"/>
    </location>
</feature>
<proteinExistence type="inferred from homology"/>
<evidence type="ECO:0000256" key="2">
    <source>
        <dbReference type="ARBA" id="ARBA00004642"/>
    </source>
</evidence>
<feature type="region of interest" description="Disordered" evidence="7">
    <location>
        <begin position="967"/>
        <end position="1028"/>
    </location>
</feature>
<comment type="subcellular location">
    <subcellularLocation>
        <location evidence="1">Nucleus</location>
        <location evidence="1">Nucleolus</location>
    </subcellularLocation>
    <subcellularLocation>
        <location evidence="2">Nucleus</location>
        <location evidence="2">Nucleoplasm</location>
    </subcellularLocation>
</comment>
<dbReference type="InterPro" id="IPR021369">
    <property type="entry name" value="DUF2985"/>
</dbReference>
<keyword evidence="6" id="KW-0539">Nucleus</keyword>
<evidence type="ECO:0000313" key="10">
    <source>
        <dbReference type="Proteomes" id="UP000245207"/>
    </source>
</evidence>
<feature type="compositionally biased region" description="Polar residues" evidence="7">
    <location>
        <begin position="968"/>
        <end position="991"/>
    </location>
</feature>
<dbReference type="PANTHER" id="PTHR31045:SF30">
    <property type="entry name" value="PLAC8 FAMILY PROTEIN"/>
    <property type="match status" value="1"/>
</dbReference>
<keyword evidence="5" id="KW-0690">Ribosome biogenesis</keyword>
<feature type="region of interest" description="Disordered" evidence="7">
    <location>
        <begin position="89"/>
        <end position="108"/>
    </location>
</feature>
<keyword evidence="8" id="KW-0812">Transmembrane</keyword>
<dbReference type="OrthoDB" id="6407410at2759"/>
<dbReference type="InterPro" id="IPR011687">
    <property type="entry name" value="Nop53/GLTSCR2"/>
</dbReference>
<dbReference type="EMBL" id="PKPP01000187">
    <property type="protein sequence ID" value="PWA96276.1"/>
    <property type="molecule type" value="Genomic_DNA"/>
</dbReference>
<evidence type="ECO:0000256" key="1">
    <source>
        <dbReference type="ARBA" id="ARBA00004604"/>
    </source>
</evidence>
<dbReference type="NCBIfam" id="TIGR01571">
    <property type="entry name" value="A_thal_Cys_rich"/>
    <property type="match status" value="1"/>
</dbReference>
<comment type="similarity">
    <text evidence="3">Belongs to the NOP53 family.</text>
</comment>
<feature type="transmembrane region" description="Helical" evidence="8">
    <location>
        <begin position="410"/>
        <end position="429"/>
    </location>
</feature>
<sequence>MGKSKSSRKGKKAWRKNISTEDIEDFNEKANKDALSGGSLTGAPNDSLFFLDKSRDLSVKRKIEKSREKVLRVDSILQKNSFVQAVPSSNCKKSKVKPKEVKRVERDNEKADTGMVDIWGAQGDHVVKKRKVGNKTISIPAVEVEAPGCSYNPTSESHQDSLAQAVADEMQKVYAKELRPAPVPLTVEGEAINEEDVDTSNGSLMIRKIYRAKTEASKLTVDLTYENCVLLIWPFKTKRVTRVKLNRRARNKEKMKLEAEAKKTKAFSKELDSLPEIIDEIAKEDEEKSNRHLRRVVAKQERLKSCPPRLGRHKIWANIISHYRFEPAPVQVLLSEEITGSLRKLKACCTLARDRYKSLEKRGIIVPTTKSGRYDCVSLVTRNRSMSKYQMDQQAVAGEKKETDALLVKLMKMLGLLFWRLVMYFKFISQYLKSYVYFLIDYDTDDKKYGVSGFVFALFFLKKWSYRALPLLRAKMVPNDNGGVEDEKPNGLKAKSRVPLSIDTSQRRFLSVEDIQTPSEGSVTNRTPSFLVFGNLGTPTAKFQKLAQDRDAFSRNVPSSKSQAIRDRLTRVFSKKIDWVGYRKLAKEWIKNPMNMVLLIWITVVAISGAILFLVMTGMLNHALPRKTQRDAWFEVNNQILNALFTLMCLYQHPHRLYHLVLLIRWKTEDVKKLRKIYCKDGTYKPHEWAHMLVVIILLNLNCFAQYALCGLNVGYRRSERPAIGVAITISVAIGAPAIAGVYSVVSPLGKEYEMTSDEESQIKEDSVNGSVSSQKRLKSYERRYSFAGRDEGTIETNPKWSGGIFDFWEDISSAYLSLFCSFCVFGWNMERLGFGNMYVHIATFLLFCLAPFWIFNLAAINIDNETAREALGVTGIFLCIFGLLYGGFWRIRMRKRFNLPASNACCGKPAVTDCALWLFCCWCTLAQEVRTGNAYDIKEDKFYKKPEDETNEIAISTLPQEEVVGVQSGTTSPLQNASLPFKSNTPSPSRFQKEHQSSSGVEEYSSSRDNDVTLNPPVPSVIHRDSS</sequence>
<dbReference type="GO" id="GO:0009975">
    <property type="term" value="F:cyclase activity"/>
    <property type="evidence" value="ECO:0007669"/>
    <property type="project" value="TreeGrafter"/>
</dbReference>
<evidence type="ECO:0000256" key="5">
    <source>
        <dbReference type="ARBA" id="ARBA00022517"/>
    </source>
</evidence>
<feature type="compositionally biased region" description="Basic residues" evidence="7">
    <location>
        <begin position="1"/>
        <end position="15"/>
    </location>
</feature>
<organism evidence="9 10">
    <name type="scientific">Artemisia annua</name>
    <name type="common">Sweet wormwood</name>
    <dbReference type="NCBI Taxonomy" id="35608"/>
    <lineage>
        <taxon>Eukaryota</taxon>
        <taxon>Viridiplantae</taxon>
        <taxon>Streptophyta</taxon>
        <taxon>Embryophyta</taxon>
        <taxon>Tracheophyta</taxon>
        <taxon>Spermatophyta</taxon>
        <taxon>Magnoliopsida</taxon>
        <taxon>eudicotyledons</taxon>
        <taxon>Gunneridae</taxon>
        <taxon>Pentapetalae</taxon>
        <taxon>asterids</taxon>
        <taxon>campanulids</taxon>
        <taxon>Asterales</taxon>
        <taxon>Asteraceae</taxon>
        <taxon>Asteroideae</taxon>
        <taxon>Anthemideae</taxon>
        <taxon>Artemisiinae</taxon>
        <taxon>Artemisia</taxon>
    </lineage>
</organism>
<evidence type="ECO:0000256" key="7">
    <source>
        <dbReference type="SAM" id="MobiDB-lite"/>
    </source>
</evidence>
<dbReference type="GO" id="GO:0051762">
    <property type="term" value="P:sesquiterpene biosynthetic process"/>
    <property type="evidence" value="ECO:0007669"/>
    <property type="project" value="TreeGrafter"/>
</dbReference>
<dbReference type="Proteomes" id="UP000245207">
    <property type="component" value="Unassembled WGS sequence"/>
</dbReference>
<evidence type="ECO:0000256" key="4">
    <source>
        <dbReference type="ARBA" id="ARBA00018339"/>
    </source>
</evidence>
<protein>
    <recommendedName>
        <fullName evidence="4">Ribosome biogenesis protein NOP53</fullName>
    </recommendedName>
</protein>
<evidence type="ECO:0000313" key="9">
    <source>
        <dbReference type="EMBL" id="PWA96276.1"/>
    </source>
</evidence>
<dbReference type="GO" id="GO:0005730">
    <property type="term" value="C:nucleolus"/>
    <property type="evidence" value="ECO:0007669"/>
    <property type="project" value="UniProtKB-SubCell"/>
</dbReference>
<dbReference type="GO" id="GO:0005654">
    <property type="term" value="C:nucleoplasm"/>
    <property type="evidence" value="ECO:0007669"/>
    <property type="project" value="UniProtKB-SubCell"/>
</dbReference>
<dbReference type="STRING" id="35608.A0A2U1QE39"/>
<feature type="transmembrane region" description="Helical" evidence="8">
    <location>
        <begin position="840"/>
        <end position="859"/>
    </location>
</feature>